<reference evidence="3 5" key="2">
    <citation type="submission" date="2017-12" db="EMBL/GenBank/DDBJ databases">
        <title>Comparative Functional Genomics of Dry Heat Resistant strains isolated from the Viking Spacecraft.</title>
        <authorList>
            <person name="Seuylemezian A."/>
            <person name="Cooper K."/>
            <person name="Vaishampayan P."/>
        </authorList>
    </citation>
    <scope>NUCLEOTIDE SEQUENCE [LARGE SCALE GENOMIC DNA]</scope>
    <source>
        <strain evidence="3 5">ATCC 29669</strain>
    </source>
</reference>
<comment type="caution">
    <text evidence="2">The sequence shown here is derived from an EMBL/GenBank/DDBJ whole genome shotgun (WGS) entry which is preliminary data.</text>
</comment>
<organism evidence="2 4">
    <name type="scientific">Bacillus canaveralius</name>
    <dbReference type="NCBI Taxonomy" id="1403243"/>
    <lineage>
        <taxon>Bacteria</taxon>
        <taxon>Bacillati</taxon>
        <taxon>Bacillota</taxon>
        <taxon>Bacilli</taxon>
        <taxon>Bacillales</taxon>
        <taxon>Bacillaceae</taxon>
        <taxon>Bacillus</taxon>
    </lineage>
</organism>
<evidence type="ECO:0000313" key="3">
    <source>
        <dbReference type="EMBL" id="PLR93273.1"/>
    </source>
</evidence>
<evidence type="ECO:0000313" key="4">
    <source>
        <dbReference type="Proteomes" id="UP000234951"/>
    </source>
</evidence>
<gene>
    <name evidence="2" type="ORF">CU635_05155</name>
    <name evidence="3" type="ORF">CVD25_17565</name>
</gene>
<feature type="repeat" description="TPR" evidence="1">
    <location>
        <begin position="20"/>
        <end position="53"/>
    </location>
</feature>
<evidence type="ECO:0000313" key="5">
    <source>
        <dbReference type="Proteomes" id="UP000235114"/>
    </source>
</evidence>
<dbReference type="InterPro" id="IPR019734">
    <property type="entry name" value="TPR_rpt"/>
</dbReference>
<proteinExistence type="predicted"/>
<dbReference type="OrthoDB" id="2364593at2"/>
<dbReference type="AlphaFoldDB" id="A0A2N5GQ68"/>
<reference evidence="2 4" key="1">
    <citation type="submission" date="2017-11" db="EMBL/GenBank/DDBJ databases">
        <title>Comparitive Functional Genomics of Dry Heat Resistant strains isolated from the Viking Spacecraft.</title>
        <authorList>
            <person name="Seuylemezian A."/>
            <person name="Cooper K."/>
            <person name="Vaishampayan P."/>
        </authorList>
    </citation>
    <scope>NUCLEOTIDE SEQUENCE [LARGE SCALE GENOMIC DNA]</scope>
    <source>
        <strain evidence="2 4">M4.6</strain>
    </source>
</reference>
<name>A0A2N5GQ68_9BACI</name>
<dbReference type="SUPFAM" id="SSF48452">
    <property type="entry name" value="TPR-like"/>
    <property type="match status" value="1"/>
</dbReference>
<dbReference type="InterPro" id="IPR011990">
    <property type="entry name" value="TPR-like_helical_dom_sf"/>
</dbReference>
<dbReference type="Proteomes" id="UP000234951">
    <property type="component" value="Unassembled WGS sequence"/>
</dbReference>
<sequence length="342" mass="39507">MKKGNRSRTDENIILFPDLEKRLIEKGLDHLQQKKFHDAIGFFTEAKSLDPSNSDVYIGLVLAYFESGQLAKAKELAKEMLNQGIGDYIQIVDLYLMILVQLNEYGEITATIEVLLQERQIPKDKLEHFSKMLHFSRRMSEGRADQATEAALNDESMIDELNLFSCQNPKEQMLLIAKLANRNIRPYAGEITAYLSAEEGHPFLKTMLLNLLTEHEYEKEVFVKKLGRSENFNPAELGSVQNQQGLINISELLREKLENDDPVLFENIKSLLERHSFLLYPFEFKPEDPRIWAAAYHFISLQYHGVDRRKEDIAAEYGAERDEMEAALEFILMVEEISYPII</sequence>
<evidence type="ECO:0000256" key="1">
    <source>
        <dbReference type="PROSITE-ProRule" id="PRU00339"/>
    </source>
</evidence>
<dbReference type="Proteomes" id="UP000235114">
    <property type="component" value="Unassembled WGS sequence"/>
</dbReference>
<dbReference type="Gene3D" id="1.25.40.10">
    <property type="entry name" value="Tetratricopeptide repeat domain"/>
    <property type="match status" value="1"/>
</dbReference>
<dbReference type="RefSeq" id="WP_101576113.1">
    <property type="nucleotide sequence ID" value="NZ_PGVA01000009.1"/>
</dbReference>
<keyword evidence="5" id="KW-1185">Reference proteome</keyword>
<evidence type="ECO:0000313" key="2">
    <source>
        <dbReference type="EMBL" id="PLR85012.1"/>
    </source>
</evidence>
<accession>A0A2N5GQ68</accession>
<dbReference type="Pfam" id="PF14559">
    <property type="entry name" value="TPR_19"/>
    <property type="match status" value="1"/>
</dbReference>
<keyword evidence="1" id="KW-0802">TPR repeat</keyword>
<protein>
    <submittedName>
        <fullName evidence="2">Uncharacterized protein</fullName>
    </submittedName>
</protein>
<dbReference type="PROSITE" id="PS50005">
    <property type="entry name" value="TPR"/>
    <property type="match status" value="1"/>
</dbReference>
<dbReference type="EMBL" id="PGVA01000009">
    <property type="protein sequence ID" value="PLR85012.1"/>
    <property type="molecule type" value="Genomic_DNA"/>
</dbReference>
<dbReference type="EMBL" id="PGVD01000054">
    <property type="protein sequence ID" value="PLR93273.1"/>
    <property type="molecule type" value="Genomic_DNA"/>
</dbReference>